<comment type="similarity">
    <text evidence="1">Belongs to the vitamin-B12 dependent methionine synthase family.</text>
</comment>
<dbReference type="GO" id="GO:0050667">
    <property type="term" value="P:homocysteine metabolic process"/>
    <property type="evidence" value="ECO:0007669"/>
    <property type="project" value="TreeGrafter"/>
</dbReference>
<dbReference type="InterPro" id="IPR036589">
    <property type="entry name" value="HCY_dom_sf"/>
</dbReference>
<reference evidence="8" key="2">
    <citation type="journal article" date="2014" name="ISME J.">
        <title>Microbial stratification in low pH oxic and suboxic macroscopic growths along an acid mine drainage.</title>
        <authorList>
            <person name="Mendez-Garcia C."/>
            <person name="Mesa V."/>
            <person name="Sprenger R.R."/>
            <person name="Richter M."/>
            <person name="Diez M.S."/>
            <person name="Solano J."/>
            <person name="Bargiela R."/>
            <person name="Golyshina O.V."/>
            <person name="Manteca A."/>
            <person name="Ramos J.L."/>
            <person name="Gallego J.R."/>
            <person name="Llorente I."/>
            <person name="Martins Dos Santos V.A."/>
            <person name="Jensen O.N."/>
            <person name="Pelaez A.I."/>
            <person name="Sanchez J."/>
            <person name="Ferrer M."/>
        </authorList>
    </citation>
    <scope>NUCLEOTIDE SEQUENCE</scope>
</reference>
<dbReference type="Pfam" id="PF02574">
    <property type="entry name" value="S-methyl_trans"/>
    <property type="match status" value="1"/>
</dbReference>
<dbReference type="InterPro" id="IPR003726">
    <property type="entry name" value="HCY_dom"/>
</dbReference>
<accession>T0YF06</accession>
<dbReference type="PROSITE" id="PS50970">
    <property type="entry name" value="HCY"/>
    <property type="match status" value="1"/>
</dbReference>
<evidence type="ECO:0000256" key="6">
    <source>
        <dbReference type="ARBA" id="ARBA00023285"/>
    </source>
</evidence>
<proteinExistence type="inferred from homology"/>
<evidence type="ECO:0000256" key="2">
    <source>
        <dbReference type="ARBA" id="ARBA00022603"/>
    </source>
</evidence>
<name>T0YF06_9ZZZZ</name>
<keyword evidence="2 8" id="KW-0489">Methyltransferase</keyword>
<keyword evidence="5" id="KW-0479">Metal-binding</keyword>
<feature type="domain" description="Hcy-binding" evidence="7">
    <location>
        <begin position="1"/>
        <end position="129"/>
    </location>
</feature>
<comment type="caution">
    <text evidence="8">The sequence shown here is derived from an EMBL/GenBank/DDBJ whole genome shotgun (WGS) entry which is preliminary data.</text>
</comment>
<dbReference type="PANTHER" id="PTHR45833:SF1">
    <property type="entry name" value="METHIONINE SYNTHASE"/>
    <property type="match status" value="1"/>
</dbReference>
<organism evidence="8">
    <name type="scientific">mine drainage metagenome</name>
    <dbReference type="NCBI Taxonomy" id="410659"/>
    <lineage>
        <taxon>unclassified sequences</taxon>
        <taxon>metagenomes</taxon>
        <taxon>ecological metagenomes</taxon>
    </lineage>
</organism>
<evidence type="ECO:0000313" key="8">
    <source>
        <dbReference type="EMBL" id="EQD31703.1"/>
    </source>
</evidence>
<dbReference type="GO" id="GO:0046872">
    <property type="term" value="F:metal ion binding"/>
    <property type="evidence" value="ECO:0007669"/>
    <property type="project" value="UniProtKB-KW"/>
</dbReference>
<dbReference type="GO" id="GO:0046653">
    <property type="term" value="P:tetrahydrofolate metabolic process"/>
    <property type="evidence" value="ECO:0007669"/>
    <property type="project" value="TreeGrafter"/>
</dbReference>
<dbReference type="GO" id="GO:0005829">
    <property type="term" value="C:cytosol"/>
    <property type="evidence" value="ECO:0007669"/>
    <property type="project" value="TreeGrafter"/>
</dbReference>
<evidence type="ECO:0000256" key="1">
    <source>
        <dbReference type="ARBA" id="ARBA00010398"/>
    </source>
</evidence>
<dbReference type="PANTHER" id="PTHR45833">
    <property type="entry name" value="METHIONINE SYNTHASE"/>
    <property type="match status" value="1"/>
</dbReference>
<keyword evidence="4" id="KW-0949">S-adenosyl-L-methionine</keyword>
<dbReference type="Gene3D" id="3.20.20.330">
    <property type="entry name" value="Homocysteine-binding-like domain"/>
    <property type="match status" value="1"/>
</dbReference>
<dbReference type="EMBL" id="AUZX01014615">
    <property type="protein sequence ID" value="EQD31703.1"/>
    <property type="molecule type" value="Genomic_DNA"/>
</dbReference>
<evidence type="ECO:0000256" key="3">
    <source>
        <dbReference type="ARBA" id="ARBA00022679"/>
    </source>
</evidence>
<keyword evidence="3 8" id="KW-0808">Transferase</keyword>
<sequence length="182" mass="19671">AMKEMGLRVPIMVQVTMETVGTMLLGTEMNAVITTLEALPVDVIGLNCATGPELMRPHIETLRENCTRYISVQPNAGLPVLHEGRTHFPLGAAELAKAHVEFVLQFGVNIVGGCCGTTPEHIRAVATAVANLQPAVRGAFGRKMDAAHATVSSLYNAVDARQDHSILISRGTHEHQWFQEIP</sequence>
<gene>
    <name evidence="8" type="ORF">B1A_19800</name>
</gene>
<evidence type="ECO:0000259" key="7">
    <source>
        <dbReference type="PROSITE" id="PS50970"/>
    </source>
</evidence>
<dbReference type="SUPFAM" id="SSF82282">
    <property type="entry name" value="Homocysteine S-methyltransferase"/>
    <property type="match status" value="1"/>
</dbReference>
<evidence type="ECO:0000256" key="4">
    <source>
        <dbReference type="ARBA" id="ARBA00022691"/>
    </source>
</evidence>
<evidence type="ECO:0000256" key="5">
    <source>
        <dbReference type="ARBA" id="ARBA00022723"/>
    </source>
</evidence>
<dbReference type="AlphaFoldDB" id="T0YF06"/>
<dbReference type="GO" id="GO:0032259">
    <property type="term" value="P:methylation"/>
    <property type="evidence" value="ECO:0007669"/>
    <property type="project" value="UniProtKB-KW"/>
</dbReference>
<reference evidence="8" key="1">
    <citation type="submission" date="2013-08" db="EMBL/GenBank/DDBJ databases">
        <authorList>
            <person name="Mendez C."/>
            <person name="Richter M."/>
            <person name="Ferrer M."/>
            <person name="Sanchez J."/>
        </authorList>
    </citation>
    <scope>NUCLEOTIDE SEQUENCE</scope>
</reference>
<feature type="non-terminal residue" evidence="8">
    <location>
        <position position="1"/>
    </location>
</feature>
<keyword evidence="6" id="KW-0170">Cobalt</keyword>
<dbReference type="InterPro" id="IPR050554">
    <property type="entry name" value="Met_Synthase/Corrinoid"/>
</dbReference>
<protein>
    <submittedName>
        <fullName evidence="8">5-methyltetrahydrofolate-homocysteine methyltransferase</fullName>
    </submittedName>
</protein>
<dbReference type="GO" id="GO:0008705">
    <property type="term" value="F:methionine synthase activity"/>
    <property type="evidence" value="ECO:0007669"/>
    <property type="project" value="TreeGrafter"/>
</dbReference>